<dbReference type="EMBL" id="GGEC01058116">
    <property type="protein sequence ID" value="MBX38600.1"/>
    <property type="molecule type" value="Transcribed_RNA"/>
</dbReference>
<sequence>MSRSCKKQVPKHFIGNFKCTVTKIDTLFLQYAFLGSIPAKNILFGCSGSFASQVQCHILPSTSASQFMSLDLKEIVAFDHFPIILPCSIYHCGMH</sequence>
<organism evidence="1">
    <name type="scientific">Rhizophora mucronata</name>
    <name type="common">Asiatic mangrove</name>
    <dbReference type="NCBI Taxonomy" id="61149"/>
    <lineage>
        <taxon>Eukaryota</taxon>
        <taxon>Viridiplantae</taxon>
        <taxon>Streptophyta</taxon>
        <taxon>Embryophyta</taxon>
        <taxon>Tracheophyta</taxon>
        <taxon>Spermatophyta</taxon>
        <taxon>Magnoliopsida</taxon>
        <taxon>eudicotyledons</taxon>
        <taxon>Gunneridae</taxon>
        <taxon>Pentapetalae</taxon>
        <taxon>rosids</taxon>
        <taxon>fabids</taxon>
        <taxon>Malpighiales</taxon>
        <taxon>Rhizophoraceae</taxon>
        <taxon>Rhizophora</taxon>
    </lineage>
</organism>
<name>A0A2P2N821_RHIMU</name>
<proteinExistence type="predicted"/>
<evidence type="ECO:0000313" key="1">
    <source>
        <dbReference type="EMBL" id="MBX38600.1"/>
    </source>
</evidence>
<accession>A0A2P2N821</accession>
<reference evidence="1" key="1">
    <citation type="submission" date="2018-02" db="EMBL/GenBank/DDBJ databases">
        <title>Rhizophora mucronata_Transcriptome.</title>
        <authorList>
            <person name="Meera S.P."/>
            <person name="Sreeshan A."/>
            <person name="Augustine A."/>
        </authorList>
    </citation>
    <scope>NUCLEOTIDE SEQUENCE</scope>
    <source>
        <tissue evidence="1">Leaf</tissue>
    </source>
</reference>
<protein>
    <submittedName>
        <fullName evidence="1">Uncharacterized protein</fullName>
    </submittedName>
</protein>
<dbReference type="AlphaFoldDB" id="A0A2P2N821"/>